<dbReference type="EC" id="3.5.2.7" evidence="1 7"/>
<evidence type="ECO:0000256" key="6">
    <source>
        <dbReference type="ARBA" id="ARBA00023004"/>
    </source>
</evidence>
<dbReference type="HAMAP" id="MF_00372">
    <property type="entry name" value="HutI"/>
    <property type="match status" value="1"/>
</dbReference>
<feature type="binding site" evidence="7">
    <location>
        <position position="93"/>
    </location>
    <ligand>
        <name>Zn(2+)</name>
        <dbReference type="ChEBI" id="CHEBI:29105"/>
    </ligand>
</feature>
<proteinExistence type="inferred from homology"/>
<sequence length="451" mass="46123">MTSAPHAAAAGAHPAPAAAAASPASTLITDIGELWTLDPALDDAPERQVLHDAALVLEGGRVAWYGPAADAPAADERVDAAGRAVLPGWVDSHSHLIFDGDRSAEFEARMAGRAYAAGGIQVTTDATRAALDASGGDRLEQLVRARIAEAVAGGTTCLETKTGYGLTLEDEARSAALAARLVADGTLDEATYLGAHLVPREFDGAHGRPGAGAYVDLAAGPMLEAVREQAGDLLRWADVFCEDGAFDVAQSRRVLRAARAAGLGLRVHGHQLARSGGVALAVELGAASVDHLNHMSAEDVDALAATAALPVREDADGRLAMDAGPTVATVLPACDLSTRAPLAPARALLDAGAVVALASNCNPGTSYTSSMSFCVATAVLQMRLSLAEAIRAATRGGALALRRADVGHLAVGARADVHLLAAPAAIHLAYRPGMPMTAAVWRRGQRLHPAA</sequence>
<dbReference type="PANTHER" id="PTHR42752:SF1">
    <property type="entry name" value="IMIDAZOLONEPROPIONASE-RELATED"/>
    <property type="match status" value="1"/>
</dbReference>
<dbReference type="PATRIC" id="fig|396014.3.peg.2173"/>
<feature type="binding site" evidence="7">
    <location>
        <position position="196"/>
    </location>
    <ligand>
        <name>4-imidazolone-5-propanoate</name>
        <dbReference type="ChEBI" id="CHEBI:77893"/>
    </ligand>
</feature>
<dbReference type="InterPro" id="IPR032466">
    <property type="entry name" value="Metal_Hydrolase"/>
</dbReference>
<reference evidence="9 10" key="1">
    <citation type="submission" date="2014-02" db="EMBL/GenBank/DDBJ databases">
        <title>Genome sequence of Brachybacterium phenoliresistens strain W13A50.</title>
        <authorList>
            <person name="Wang X."/>
        </authorList>
    </citation>
    <scope>NUCLEOTIDE SEQUENCE [LARGE SCALE GENOMIC DNA]</scope>
    <source>
        <strain evidence="9 10">W13A50</strain>
    </source>
</reference>
<keyword evidence="5 7" id="KW-0862">Zinc</keyword>
<feature type="binding site" evidence="7">
    <location>
        <position position="364"/>
    </location>
    <ligand>
        <name>N-formimidoyl-L-glutamate</name>
        <dbReference type="ChEBI" id="CHEBI:58928"/>
    </ligand>
</feature>
<feature type="binding site" evidence="7">
    <location>
        <position position="268"/>
    </location>
    <ligand>
        <name>Zn(2+)</name>
        <dbReference type="ChEBI" id="CHEBI:29105"/>
    </ligand>
</feature>
<keyword evidence="10" id="KW-1185">Reference proteome</keyword>
<dbReference type="SUPFAM" id="SSF51556">
    <property type="entry name" value="Metallo-dependent hydrolases"/>
    <property type="match status" value="1"/>
</dbReference>
<comment type="subcellular location">
    <subcellularLocation>
        <location evidence="7">Cytoplasm</location>
    </subcellularLocation>
</comment>
<keyword evidence="3 7" id="KW-0378">Hydrolase</keyword>
<dbReference type="Gene3D" id="3.20.20.140">
    <property type="entry name" value="Metal-dependent hydrolases"/>
    <property type="match status" value="1"/>
</dbReference>
<evidence type="ECO:0000256" key="4">
    <source>
        <dbReference type="ARBA" id="ARBA00022808"/>
    </source>
</evidence>
<dbReference type="GO" id="GO:0019556">
    <property type="term" value="P:L-histidine catabolic process to glutamate and formamide"/>
    <property type="evidence" value="ECO:0007669"/>
    <property type="project" value="UniProtKB-UniPathway"/>
</dbReference>
<keyword evidence="7" id="KW-0963">Cytoplasm</keyword>
<feature type="binding site" evidence="7">
    <location>
        <position position="271"/>
    </location>
    <ligand>
        <name>4-imidazolone-5-propanoate</name>
        <dbReference type="ChEBI" id="CHEBI:77893"/>
    </ligand>
</feature>
<dbReference type="UniPathway" id="UPA00379">
    <property type="reaction ID" value="UER00551"/>
</dbReference>
<comment type="caution">
    <text evidence="9">The sequence shown here is derived from an EMBL/GenBank/DDBJ whole genome shotgun (WGS) entry which is preliminary data.</text>
</comment>
<evidence type="ECO:0000256" key="3">
    <source>
        <dbReference type="ARBA" id="ARBA00022801"/>
    </source>
</evidence>
<dbReference type="InterPro" id="IPR006680">
    <property type="entry name" value="Amidohydro-rel"/>
</dbReference>
<dbReference type="PANTHER" id="PTHR42752">
    <property type="entry name" value="IMIDAZOLONEPROPIONASE"/>
    <property type="match status" value="1"/>
</dbReference>
<dbReference type="HOGENOM" id="CLU_041647_1_0_11"/>
<feature type="binding site" evidence="7">
    <location>
        <position position="93"/>
    </location>
    <ligand>
        <name>Fe(3+)</name>
        <dbReference type="ChEBI" id="CHEBI:29034"/>
    </ligand>
</feature>
<dbReference type="GO" id="GO:0008270">
    <property type="term" value="F:zinc ion binding"/>
    <property type="evidence" value="ECO:0007669"/>
    <property type="project" value="UniProtKB-UniRule"/>
</dbReference>
<feature type="binding site" evidence="7">
    <location>
        <position position="365"/>
    </location>
    <ligand>
        <name>4-imidazolone-5-propanoate</name>
        <dbReference type="ChEBI" id="CHEBI:77893"/>
    </ligand>
</feature>
<evidence type="ECO:0000313" key="10">
    <source>
        <dbReference type="Proteomes" id="UP000023067"/>
    </source>
</evidence>
<dbReference type="EMBL" id="JDYK01000010">
    <property type="protein sequence ID" value="EWS80910.1"/>
    <property type="molecule type" value="Genomic_DNA"/>
</dbReference>
<feature type="binding site" evidence="7">
    <location>
        <position position="360"/>
    </location>
    <ligand>
        <name>Zn(2+)</name>
        <dbReference type="ChEBI" id="CHEBI:29105"/>
    </ligand>
</feature>
<dbReference type="GO" id="GO:0050480">
    <property type="term" value="F:imidazolonepropionase activity"/>
    <property type="evidence" value="ECO:0007669"/>
    <property type="project" value="UniProtKB-UniRule"/>
</dbReference>
<dbReference type="InterPro" id="IPR005920">
    <property type="entry name" value="HutI"/>
</dbReference>
<dbReference type="GO" id="GO:0005506">
    <property type="term" value="F:iron ion binding"/>
    <property type="evidence" value="ECO:0007669"/>
    <property type="project" value="UniProtKB-UniRule"/>
</dbReference>
<feature type="binding site" evidence="7">
    <location>
        <position position="95"/>
    </location>
    <ligand>
        <name>Fe(3+)</name>
        <dbReference type="ChEBI" id="CHEBI:29034"/>
    </ligand>
</feature>
<dbReference type="STRING" id="396014.BF93_00665"/>
<feature type="binding site" evidence="7">
    <location>
        <position position="95"/>
    </location>
    <ligand>
        <name>Zn(2+)</name>
        <dbReference type="ChEBI" id="CHEBI:29105"/>
    </ligand>
</feature>
<keyword evidence="4 7" id="KW-0369">Histidine metabolism</keyword>
<comment type="similarity">
    <text evidence="7">Belongs to the metallo-dependent hydrolases superfamily. HutI family.</text>
</comment>
<dbReference type="RefSeq" id="WP_084148474.1">
    <property type="nucleotide sequence ID" value="NZ_KK069995.1"/>
</dbReference>
<evidence type="ECO:0000259" key="8">
    <source>
        <dbReference type="Pfam" id="PF01979"/>
    </source>
</evidence>
<keyword evidence="2 7" id="KW-0479">Metal-binding</keyword>
<comment type="pathway">
    <text evidence="7">Amino-acid degradation; L-histidine degradation into L-glutamate; N-formimidoyl-L-glutamate from L-histidine: step 3/3.</text>
</comment>
<feature type="binding site" evidence="7">
    <location>
        <position position="102"/>
    </location>
    <ligand>
        <name>4-imidazolone-5-propanoate</name>
        <dbReference type="ChEBI" id="CHEBI:77893"/>
    </ligand>
</feature>
<feature type="binding site" evidence="7">
    <location>
        <position position="360"/>
    </location>
    <ligand>
        <name>Fe(3+)</name>
        <dbReference type="ChEBI" id="CHEBI:29034"/>
    </ligand>
</feature>
<comment type="function">
    <text evidence="7">Catalyzes the hydrolytic cleavage of the carbon-nitrogen bond in imidazolone-5-propanoate to yield N-formimidoyl-L-glutamate. It is the third step in the universal histidine degradation pathway.</text>
</comment>
<keyword evidence="6 7" id="KW-0408">Iron</keyword>
<dbReference type="Gene3D" id="2.30.40.10">
    <property type="entry name" value="Urease, subunit C, domain 1"/>
    <property type="match status" value="1"/>
</dbReference>
<comment type="cofactor">
    <cofactor evidence="7">
        <name>Zn(2+)</name>
        <dbReference type="ChEBI" id="CHEBI:29105"/>
    </cofactor>
    <cofactor evidence="7">
        <name>Fe(3+)</name>
        <dbReference type="ChEBI" id="CHEBI:29034"/>
    </cofactor>
    <text evidence="7">Binds 1 zinc or iron ion per subunit.</text>
</comment>
<dbReference type="Pfam" id="PF01979">
    <property type="entry name" value="Amidohydro_1"/>
    <property type="match status" value="1"/>
</dbReference>
<evidence type="ECO:0000256" key="1">
    <source>
        <dbReference type="ARBA" id="ARBA00012864"/>
    </source>
</evidence>
<dbReference type="GO" id="GO:0019557">
    <property type="term" value="P:L-histidine catabolic process to glutamate and formate"/>
    <property type="evidence" value="ECO:0007669"/>
    <property type="project" value="UniProtKB-UniPathway"/>
</dbReference>
<dbReference type="AlphaFoldDB" id="Z9JR94"/>
<feature type="binding site" evidence="7">
    <location>
        <position position="268"/>
    </location>
    <ligand>
        <name>Fe(3+)</name>
        <dbReference type="ChEBI" id="CHEBI:29034"/>
    </ligand>
</feature>
<name>Z9JR94_9MICO</name>
<evidence type="ECO:0000256" key="5">
    <source>
        <dbReference type="ARBA" id="ARBA00022833"/>
    </source>
</evidence>
<evidence type="ECO:0000256" key="7">
    <source>
        <dbReference type="HAMAP-Rule" id="MF_00372"/>
    </source>
</evidence>
<accession>Z9JR94</accession>
<dbReference type="eggNOG" id="COG1228">
    <property type="taxonomic scope" value="Bacteria"/>
</dbReference>
<gene>
    <name evidence="7" type="primary">hutI</name>
    <name evidence="9" type="ORF">BF93_00665</name>
</gene>
<dbReference type="OrthoDB" id="9776455at2"/>
<evidence type="ECO:0000256" key="2">
    <source>
        <dbReference type="ARBA" id="ARBA00022723"/>
    </source>
</evidence>
<feature type="binding site" evidence="7">
    <location>
        <position position="164"/>
    </location>
    <ligand>
        <name>4-imidazolone-5-propanoate</name>
        <dbReference type="ChEBI" id="CHEBI:77893"/>
    </ligand>
</feature>
<feature type="domain" description="Amidohydrolase-related" evidence="8">
    <location>
        <begin position="85"/>
        <end position="421"/>
    </location>
</feature>
<dbReference type="InterPro" id="IPR011059">
    <property type="entry name" value="Metal-dep_hydrolase_composite"/>
</dbReference>
<protein>
    <recommendedName>
        <fullName evidence="1 7">Imidazolonepropionase</fullName>
        <ecNumber evidence="1 7">3.5.2.7</ecNumber>
    </recommendedName>
    <alternativeName>
        <fullName evidence="7">Imidazolone-5-propionate hydrolase</fullName>
    </alternativeName>
</protein>
<dbReference type="SUPFAM" id="SSF51338">
    <property type="entry name" value="Composite domain of metallo-dependent hydrolases"/>
    <property type="match status" value="1"/>
</dbReference>
<dbReference type="GO" id="GO:0005737">
    <property type="term" value="C:cytoplasm"/>
    <property type="evidence" value="ECO:0007669"/>
    <property type="project" value="UniProtKB-SubCell"/>
</dbReference>
<feature type="binding site" evidence="7">
    <location>
        <position position="164"/>
    </location>
    <ligand>
        <name>N-formimidoyl-L-glutamate</name>
        <dbReference type="ChEBI" id="CHEBI:58928"/>
    </ligand>
</feature>
<organism evidence="9 10">
    <name type="scientific">Brachybacterium phenoliresistens</name>
    <dbReference type="NCBI Taxonomy" id="396014"/>
    <lineage>
        <taxon>Bacteria</taxon>
        <taxon>Bacillati</taxon>
        <taxon>Actinomycetota</taxon>
        <taxon>Actinomycetes</taxon>
        <taxon>Micrococcales</taxon>
        <taxon>Dermabacteraceae</taxon>
        <taxon>Brachybacterium</taxon>
    </lineage>
</organism>
<evidence type="ECO:0000313" key="9">
    <source>
        <dbReference type="EMBL" id="EWS80910.1"/>
    </source>
</evidence>
<feature type="binding site" evidence="7">
    <location>
        <position position="362"/>
    </location>
    <ligand>
        <name>N-formimidoyl-L-glutamate</name>
        <dbReference type="ChEBI" id="CHEBI:58928"/>
    </ligand>
</feature>
<dbReference type="Proteomes" id="UP000023067">
    <property type="component" value="Unassembled WGS sequence"/>
</dbReference>
<comment type="catalytic activity">
    <reaction evidence="7">
        <text>4-imidazolone-5-propanoate + H2O = N-formimidoyl-L-glutamate</text>
        <dbReference type="Rhea" id="RHEA:23660"/>
        <dbReference type="ChEBI" id="CHEBI:15377"/>
        <dbReference type="ChEBI" id="CHEBI:58928"/>
        <dbReference type="ChEBI" id="CHEBI:77893"/>
        <dbReference type="EC" id="3.5.2.7"/>
    </reaction>
</comment>